<gene>
    <name evidence="1" type="ORF">E5336_09165</name>
</gene>
<protein>
    <submittedName>
        <fullName evidence="1">LytTR family transcriptional regulator</fullName>
    </submittedName>
</protein>
<proteinExistence type="predicted"/>
<evidence type="ECO:0000313" key="1">
    <source>
        <dbReference type="EMBL" id="TGY65319.1"/>
    </source>
</evidence>
<dbReference type="EMBL" id="SRYG01000019">
    <property type="protein sequence ID" value="TGY65319.1"/>
    <property type="molecule type" value="Genomic_DNA"/>
</dbReference>
<accession>A0AC61R5M4</accession>
<comment type="caution">
    <text evidence="1">The sequence shown here is derived from an EMBL/GenBank/DDBJ whole genome shotgun (WGS) entry which is preliminary data.</text>
</comment>
<name>A0AC61R5M4_9FIRM</name>
<keyword evidence="2" id="KW-1185">Reference proteome</keyword>
<reference evidence="1" key="1">
    <citation type="submission" date="2019-04" db="EMBL/GenBank/DDBJ databases">
        <title>Microbes associate with the intestines of laboratory mice.</title>
        <authorList>
            <person name="Navarre W."/>
            <person name="Wong E."/>
            <person name="Huang K."/>
            <person name="Tropini C."/>
            <person name="Ng K."/>
            <person name="Yu B."/>
        </authorList>
    </citation>
    <scope>NUCLEOTIDE SEQUENCE</scope>
    <source>
        <strain evidence="1">NM09_H32</strain>
    </source>
</reference>
<organism evidence="1 2">
    <name type="scientific">Dubosiella muris</name>
    <dbReference type="NCBI Taxonomy" id="3038133"/>
    <lineage>
        <taxon>Bacteria</taxon>
        <taxon>Bacillati</taxon>
        <taxon>Bacillota</taxon>
        <taxon>Erysipelotrichia</taxon>
        <taxon>Erysipelotrichales</taxon>
        <taxon>Erysipelotrichaceae</taxon>
        <taxon>Dubosiella</taxon>
    </lineage>
</organism>
<evidence type="ECO:0000313" key="2">
    <source>
        <dbReference type="Proteomes" id="UP000308836"/>
    </source>
</evidence>
<sequence>MKVQIQLDPEITAPYITIHASALTPDIEQLIDALSTSEAPIAAMKEDRIVLLRPEDLYMARVENGTVFFYTATEKYVSKKRLYELEQQLGYAMIRISKTTLVNIRFIDYVELSFGGALLLKLKNKEQDYVSRKYLPAFKKAIGI</sequence>
<dbReference type="Proteomes" id="UP000308836">
    <property type="component" value="Unassembled WGS sequence"/>
</dbReference>